<dbReference type="SUPFAM" id="SSF53850">
    <property type="entry name" value="Periplasmic binding protein-like II"/>
    <property type="match status" value="1"/>
</dbReference>
<dbReference type="KEGG" id="rbc:BN938_2735"/>
<keyword evidence="1" id="KW-0732">Signal</keyword>
<organism evidence="3 4">
    <name type="scientific">Mucinivorans hirudinis</name>
    <dbReference type="NCBI Taxonomy" id="1433126"/>
    <lineage>
        <taxon>Bacteria</taxon>
        <taxon>Pseudomonadati</taxon>
        <taxon>Bacteroidota</taxon>
        <taxon>Bacteroidia</taxon>
        <taxon>Bacteroidales</taxon>
        <taxon>Rikenellaceae</taxon>
        <taxon>Mucinivorans</taxon>
    </lineage>
</organism>
<dbReference type="STRING" id="1433126.BN938_2735"/>
<evidence type="ECO:0000313" key="3">
    <source>
        <dbReference type="EMBL" id="CDN32804.1"/>
    </source>
</evidence>
<dbReference type="HOGENOM" id="CLU_854223_0_0_10"/>
<dbReference type="InterPro" id="IPR024370">
    <property type="entry name" value="PBP_domain"/>
</dbReference>
<evidence type="ECO:0000259" key="2">
    <source>
        <dbReference type="Pfam" id="PF12849"/>
    </source>
</evidence>
<dbReference type="PATRIC" id="fig|1433126.3.peg.2708"/>
<dbReference type="Gene3D" id="3.40.190.10">
    <property type="entry name" value="Periplasmic binding protein-like II"/>
    <property type="match status" value="2"/>
</dbReference>
<dbReference type="PANTHER" id="PTHR30570">
    <property type="entry name" value="PERIPLASMIC PHOSPHATE BINDING COMPONENT OF PHOSPHATE ABC TRANSPORTER"/>
    <property type="match status" value="1"/>
</dbReference>
<accession>A0A060REM1</accession>
<keyword evidence="4" id="KW-1185">Reference proteome</keyword>
<reference evidence="3 4" key="1">
    <citation type="journal article" date="2015" name="Genome Announc.">
        <title>Complete Genome Sequence of the Novel Leech Symbiont Mucinivorans hirudinis M3T.</title>
        <authorList>
            <person name="Nelson M.C."/>
            <person name="Bomar L."/>
            <person name="Graf J."/>
        </authorList>
    </citation>
    <scope>NUCLEOTIDE SEQUENCE [LARGE SCALE GENOMIC DNA]</scope>
    <source>
        <strain evidence="4">M3</strain>
    </source>
</reference>
<dbReference type="InterPro" id="IPR050811">
    <property type="entry name" value="Phosphate_ABC_transporter"/>
</dbReference>
<dbReference type="PANTHER" id="PTHR30570:SF1">
    <property type="entry name" value="PHOSPHATE-BINDING PROTEIN PSTS"/>
    <property type="match status" value="1"/>
</dbReference>
<dbReference type="EMBL" id="HG934468">
    <property type="protein sequence ID" value="CDN32804.1"/>
    <property type="molecule type" value="Genomic_DNA"/>
</dbReference>
<protein>
    <submittedName>
        <fullName evidence="3">Phosphate ABC transporter, periplasmic phosphate-binding protein PstS</fullName>
    </submittedName>
</protein>
<sequence>MGKRIFLYILVLLLCGQTTHSQEQKRNRKLERFERRQARNRQLQGEIQLSGAFALYPMVVRWAEEFRKLYPRVKIDISAGGAGKGITDALAGVVDFGMVSREIHPAEVEKGAFAIAVAKDAVVVTVNSNNPLINIIRTRGLTRSAAVALWKTQTAHTWGDVLGTPSTIPVHTYTRSDACGAADTWGAYLGIKQEDLEGTAVFGDPGIASVIQRDKIGIGFNNIAYAYNVKTKKPHRNIAVMPLDLNGSGRIDPEEDFYDTLEELCEAIAGGHYPSPPARELYLVCRGKPQDDVILEFLVFILTKGQQWTAESGYVPLSPQRLEEELDKIL</sequence>
<dbReference type="eggNOG" id="COG0226">
    <property type="taxonomic scope" value="Bacteria"/>
</dbReference>
<dbReference type="OrthoDB" id="1082996at2"/>
<gene>
    <name evidence="3" type="ORF">BN938_2735</name>
</gene>
<dbReference type="AlphaFoldDB" id="A0A060REM1"/>
<proteinExistence type="predicted"/>
<feature type="domain" description="PBP" evidence="2">
    <location>
        <begin position="42"/>
        <end position="302"/>
    </location>
</feature>
<name>A0A060REM1_9BACT</name>
<evidence type="ECO:0000313" key="4">
    <source>
        <dbReference type="Proteomes" id="UP000027616"/>
    </source>
</evidence>
<dbReference type="Pfam" id="PF12849">
    <property type="entry name" value="PBP_like_2"/>
    <property type="match status" value="1"/>
</dbReference>
<evidence type="ECO:0000256" key="1">
    <source>
        <dbReference type="ARBA" id="ARBA00022729"/>
    </source>
</evidence>
<dbReference type="Proteomes" id="UP000027616">
    <property type="component" value="Chromosome I"/>
</dbReference>